<dbReference type="InterPro" id="IPR036515">
    <property type="entry name" value="Transposase_17_sf"/>
</dbReference>
<evidence type="ECO:0000259" key="1">
    <source>
        <dbReference type="SMART" id="SM01321"/>
    </source>
</evidence>
<reference evidence="3" key="1">
    <citation type="submission" date="2016-10" db="EMBL/GenBank/DDBJ databases">
        <authorList>
            <person name="Varghese N."/>
            <person name="Submissions S."/>
        </authorList>
    </citation>
    <scope>NUCLEOTIDE SEQUENCE [LARGE SCALE GENOMIC DNA]</scope>
    <source>
        <strain evidence="3">Nm44</strain>
    </source>
</reference>
<gene>
    <name evidence="2" type="ORF">SAMN05421863_10373</name>
</gene>
<name>A0A1I4S2L2_9PROT</name>
<proteinExistence type="predicted"/>
<dbReference type="SUPFAM" id="SSF143422">
    <property type="entry name" value="Transposase IS200-like"/>
    <property type="match status" value="1"/>
</dbReference>
<protein>
    <submittedName>
        <fullName evidence="2">Transposase IS200 like</fullName>
    </submittedName>
</protein>
<keyword evidence="3" id="KW-1185">Reference proteome</keyword>
<dbReference type="GO" id="GO:0004803">
    <property type="term" value="F:transposase activity"/>
    <property type="evidence" value="ECO:0007669"/>
    <property type="project" value="InterPro"/>
</dbReference>
<accession>A0A1I4S2L2</accession>
<dbReference type="PANTHER" id="PTHR34322">
    <property type="entry name" value="TRANSPOSASE, Y1_TNP DOMAIN-CONTAINING"/>
    <property type="match status" value="1"/>
</dbReference>
<dbReference type="PANTHER" id="PTHR34322:SF2">
    <property type="entry name" value="TRANSPOSASE IS200-LIKE DOMAIN-CONTAINING PROTEIN"/>
    <property type="match status" value="1"/>
</dbReference>
<evidence type="ECO:0000313" key="3">
    <source>
        <dbReference type="Proteomes" id="UP000183287"/>
    </source>
</evidence>
<feature type="domain" description="Transposase IS200-like" evidence="1">
    <location>
        <begin position="9"/>
        <end position="102"/>
    </location>
</feature>
<evidence type="ECO:0000313" key="2">
    <source>
        <dbReference type="EMBL" id="SFM58530.1"/>
    </source>
</evidence>
<sequence>MARSLRIEFAGALYHVTARGNKREDIYHDIDRQQFLLLLQNTVNRYDWYCHAYCLMDNHYHILIETNSPTLSKGMKYLTALTRNISTGSISVLATCFKVVLKPSWCRKMPICWNWRVTLP</sequence>
<dbReference type="Pfam" id="PF01797">
    <property type="entry name" value="Y1_Tnp"/>
    <property type="match status" value="1"/>
</dbReference>
<dbReference type="Gene3D" id="3.30.70.1290">
    <property type="entry name" value="Transposase IS200-like"/>
    <property type="match status" value="1"/>
</dbReference>
<dbReference type="SMART" id="SM01321">
    <property type="entry name" value="Y1_Tnp"/>
    <property type="match status" value="1"/>
</dbReference>
<dbReference type="Proteomes" id="UP000183287">
    <property type="component" value="Unassembled WGS sequence"/>
</dbReference>
<dbReference type="InterPro" id="IPR002686">
    <property type="entry name" value="Transposase_17"/>
</dbReference>
<organism evidence="2 3">
    <name type="scientific">Nitrosomonas communis</name>
    <dbReference type="NCBI Taxonomy" id="44574"/>
    <lineage>
        <taxon>Bacteria</taxon>
        <taxon>Pseudomonadati</taxon>
        <taxon>Pseudomonadota</taxon>
        <taxon>Betaproteobacteria</taxon>
        <taxon>Nitrosomonadales</taxon>
        <taxon>Nitrosomonadaceae</taxon>
        <taxon>Nitrosomonas</taxon>
    </lineage>
</organism>
<dbReference type="RefSeq" id="WP_074905985.1">
    <property type="nucleotide sequence ID" value="NZ_FOUB01000037.1"/>
</dbReference>
<dbReference type="EMBL" id="FOUB01000037">
    <property type="protein sequence ID" value="SFM58530.1"/>
    <property type="molecule type" value="Genomic_DNA"/>
</dbReference>
<dbReference type="GO" id="GO:0006313">
    <property type="term" value="P:DNA transposition"/>
    <property type="evidence" value="ECO:0007669"/>
    <property type="project" value="InterPro"/>
</dbReference>
<dbReference type="AlphaFoldDB" id="A0A1I4S2L2"/>
<dbReference type="GO" id="GO:0003677">
    <property type="term" value="F:DNA binding"/>
    <property type="evidence" value="ECO:0007669"/>
    <property type="project" value="InterPro"/>
</dbReference>